<name>A0A367F400_9ACTN</name>
<evidence type="ECO:0000313" key="2">
    <source>
        <dbReference type="Proteomes" id="UP000253094"/>
    </source>
</evidence>
<organism evidence="1 2">
    <name type="scientific">Sphaerisporangium album</name>
    <dbReference type="NCBI Taxonomy" id="509200"/>
    <lineage>
        <taxon>Bacteria</taxon>
        <taxon>Bacillati</taxon>
        <taxon>Actinomycetota</taxon>
        <taxon>Actinomycetes</taxon>
        <taxon>Streptosporangiales</taxon>
        <taxon>Streptosporangiaceae</taxon>
        <taxon>Sphaerisporangium</taxon>
    </lineage>
</organism>
<dbReference type="AlphaFoldDB" id="A0A367F400"/>
<reference evidence="1 2" key="1">
    <citation type="submission" date="2018-06" db="EMBL/GenBank/DDBJ databases">
        <title>Sphaerisporangium craniellae sp. nov., isolated from a marine sponge in the South China Sea.</title>
        <authorList>
            <person name="Li L."/>
        </authorList>
    </citation>
    <scope>NUCLEOTIDE SEQUENCE [LARGE SCALE GENOMIC DNA]</scope>
    <source>
        <strain evidence="1 2">CCTCC AA 208026</strain>
    </source>
</reference>
<evidence type="ECO:0000313" key="1">
    <source>
        <dbReference type="EMBL" id="RCG25086.1"/>
    </source>
</evidence>
<protein>
    <submittedName>
        <fullName evidence="1">DUF4192 domain-containing protein</fullName>
    </submittedName>
</protein>
<gene>
    <name evidence="1" type="ORF">DQ384_32205</name>
</gene>
<proteinExistence type="predicted"/>
<dbReference type="InterPro" id="IPR025447">
    <property type="entry name" value="DUF4192"/>
</dbReference>
<comment type="caution">
    <text evidence="1">The sequence shown here is derived from an EMBL/GenBank/DDBJ whole genome shotgun (WGS) entry which is preliminary data.</text>
</comment>
<dbReference type="Pfam" id="PF13830">
    <property type="entry name" value="DUF4192"/>
    <property type="match status" value="1"/>
</dbReference>
<keyword evidence="2" id="KW-1185">Reference proteome</keyword>
<accession>A0A367F400</accession>
<dbReference type="Proteomes" id="UP000253094">
    <property type="component" value="Unassembled WGS sequence"/>
</dbReference>
<sequence length="374" mass="40022">MTPILLTTPDDILGAVPYLLGFHPADSLVVIAFAGRGVRGRLRLTTRWDLPAAPGTLDRLVPLLRREQVTHAILAGFGEGALVTPAVDEALRLLQGAGIEVVEALRAHERRYWSYVCTQVACCPPEGRAYDPVAGPVAAQATMGGLVALPGRESLERAVAPVGGAARAAMAEATRATAAEIRARLLAARDPAEVPRAFVGEALDRVRRCLAGFPGHGPPADLEAARLGFDLAVVRVRDEAWTLMDDATQDVHVALWADLTRRLGRRFLPPVASLLGAAAWRRGDCALAGIAVDRALAADPSYSMAGLLAQGLRQLVGPEVLRERMPSPEELDASMGPPHMDWLHPMLRLLDEELRAEVPPPELAARPVHGAERP</sequence>
<dbReference type="OrthoDB" id="3264463at2"/>
<dbReference type="EMBL" id="QOIL01000023">
    <property type="protein sequence ID" value="RCG25086.1"/>
    <property type="molecule type" value="Genomic_DNA"/>
</dbReference>